<comment type="similarity">
    <text evidence="2">Belongs to the arsenical resistance-3 (ACR3) (TC 2.A.59) family.</text>
</comment>
<dbReference type="InterPro" id="IPR004706">
    <property type="entry name" value="Arsenical-R_Acr3"/>
</dbReference>
<evidence type="ECO:0000256" key="8">
    <source>
        <dbReference type="SAM" id="Phobius"/>
    </source>
</evidence>
<keyword evidence="5 8" id="KW-0812">Transmembrane</keyword>
<accession>A0ABW9JMU8</accession>
<keyword evidence="3" id="KW-0813">Transport</keyword>
<feature type="transmembrane region" description="Helical" evidence="8">
    <location>
        <begin position="162"/>
        <end position="181"/>
    </location>
</feature>
<keyword evidence="6 8" id="KW-1133">Transmembrane helix</keyword>
<evidence type="ECO:0000256" key="5">
    <source>
        <dbReference type="ARBA" id="ARBA00022692"/>
    </source>
</evidence>
<evidence type="ECO:0000313" key="10">
    <source>
        <dbReference type="Proteomes" id="UP001517367"/>
    </source>
</evidence>
<dbReference type="RefSeq" id="WP_138729218.1">
    <property type="nucleotide sequence ID" value="NZ_SRMP02000050.1"/>
</dbReference>
<evidence type="ECO:0000256" key="7">
    <source>
        <dbReference type="ARBA" id="ARBA00023136"/>
    </source>
</evidence>
<reference evidence="9 10" key="1">
    <citation type="submission" date="2024-12" db="EMBL/GenBank/DDBJ databases">
        <authorList>
            <person name="Hu S."/>
        </authorList>
    </citation>
    <scope>NUCLEOTIDE SEQUENCE [LARGE SCALE GENOMIC DNA]</scope>
    <source>
        <strain evidence="9 10">P-25</strain>
    </source>
</reference>
<evidence type="ECO:0000256" key="2">
    <source>
        <dbReference type="ARBA" id="ARBA00010110"/>
    </source>
</evidence>
<feature type="transmembrane region" description="Helical" evidence="8">
    <location>
        <begin position="226"/>
        <end position="246"/>
    </location>
</feature>
<name>A0ABW9JMU8_9SPHI</name>
<dbReference type="EMBL" id="SRMP02000050">
    <property type="protein sequence ID" value="MFN0293555.1"/>
    <property type="molecule type" value="Genomic_DNA"/>
</dbReference>
<dbReference type="Proteomes" id="UP001517367">
    <property type="component" value="Unassembled WGS sequence"/>
</dbReference>
<sequence length="325" mass="36542">MINREKLEEQQIWIYVVTLFIAAVVGLLWEKVDLFASFIEPVIGILLYSMFCQIPFFNLKKVFRNKAFFKALLVGNFIIIPIIVWILSTIFLADSVVMLGFFLVLLTPCIDYVIVFTHLGKGDSQAMLGATPILFILQMLLLPLYLWWFISKNSLSIIEVSPFIQTFVYLIVVPFILALITQVRSRRTSPGRSLLDFLGWLPVPFMALTLFVVITSQMTVLVANPSPILTVLPLYLIFHLIAPFAGKLASTIFHLKSITSITVSFSTSTRNSLVVLPLALALPAPNNHIVAAVIVTQTLVELVAELIYIKAIPFWIQKRISGNIE</sequence>
<dbReference type="PANTHER" id="PTHR43057:SF1">
    <property type="entry name" value="ARSENICAL-RESISTANCE PROTEIN 3"/>
    <property type="match status" value="1"/>
</dbReference>
<evidence type="ECO:0000256" key="3">
    <source>
        <dbReference type="ARBA" id="ARBA00022448"/>
    </source>
</evidence>
<dbReference type="InterPro" id="IPR038770">
    <property type="entry name" value="Na+/solute_symporter_sf"/>
</dbReference>
<feature type="transmembrane region" description="Helical" evidence="8">
    <location>
        <begin position="99"/>
        <end position="119"/>
    </location>
</feature>
<organism evidence="9 10">
    <name type="scientific">Pedobacter helvus</name>
    <dbReference type="NCBI Taxonomy" id="2563444"/>
    <lineage>
        <taxon>Bacteria</taxon>
        <taxon>Pseudomonadati</taxon>
        <taxon>Bacteroidota</taxon>
        <taxon>Sphingobacteriia</taxon>
        <taxon>Sphingobacteriales</taxon>
        <taxon>Sphingobacteriaceae</taxon>
        <taxon>Pedobacter</taxon>
    </lineage>
</organism>
<dbReference type="PANTHER" id="PTHR43057">
    <property type="entry name" value="ARSENITE EFFLUX TRANSPORTER"/>
    <property type="match status" value="1"/>
</dbReference>
<gene>
    <name evidence="9" type="ORF">E5L68_019405</name>
</gene>
<evidence type="ECO:0000256" key="1">
    <source>
        <dbReference type="ARBA" id="ARBA00004651"/>
    </source>
</evidence>
<keyword evidence="4" id="KW-1003">Cell membrane</keyword>
<feature type="transmembrane region" description="Helical" evidence="8">
    <location>
        <begin position="126"/>
        <end position="150"/>
    </location>
</feature>
<comment type="caution">
    <text evidence="9">The sequence shown here is derived from an EMBL/GenBank/DDBJ whole genome shotgun (WGS) entry which is preliminary data.</text>
</comment>
<proteinExistence type="inferred from homology"/>
<keyword evidence="10" id="KW-1185">Reference proteome</keyword>
<feature type="transmembrane region" description="Helical" evidence="8">
    <location>
        <begin position="12"/>
        <end position="29"/>
    </location>
</feature>
<feature type="transmembrane region" description="Helical" evidence="8">
    <location>
        <begin position="71"/>
        <end position="93"/>
    </location>
</feature>
<comment type="subcellular location">
    <subcellularLocation>
        <location evidence="1">Cell membrane</location>
        <topology evidence="1">Multi-pass membrane protein</topology>
    </subcellularLocation>
</comment>
<keyword evidence="7 8" id="KW-0472">Membrane</keyword>
<evidence type="ECO:0000256" key="6">
    <source>
        <dbReference type="ARBA" id="ARBA00022989"/>
    </source>
</evidence>
<evidence type="ECO:0000256" key="4">
    <source>
        <dbReference type="ARBA" id="ARBA00022475"/>
    </source>
</evidence>
<dbReference type="Pfam" id="PF01758">
    <property type="entry name" value="SBF"/>
    <property type="match status" value="1"/>
</dbReference>
<evidence type="ECO:0000313" key="9">
    <source>
        <dbReference type="EMBL" id="MFN0293555.1"/>
    </source>
</evidence>
<dbReference type="InterPro" id="IPR002657">
    <property type="entry name" value="BilAc:Na_symport/Acr3"/>
</dbReference>
<dbReference type="Gene3D" id="1.20.1530.20">
    <property type="match status" value="1"/>
</dbReference>
<protein>
    <submittedName>
        <fullName evidence="9">Arsenic resistance protein</fullName>
    </submittedName>
</protein>
<feature type="transmembrane region" description="Helical" evidence="8">
    <location>
        <begin position="35"/>
        <end position="59"/>
    </location>
</feature>
<feature type="transmembrane region" description="Helical" evidence="8">
    <location>
        <begin position="193"/>
        <end position="214"/>
    </location>
</feature>